<dbReference type="HOGENOM" id="CLU_2499892_0_0_1"/>
<reference evidence="2" key="1">
    <citation type="submission" date="2011-07" db="EMBL/GenBank/DDBJ databases">
        <authorList>
            <consortium name="Caenorhabditis brenneri Sequencing and Analysis Consortium"/>
            <person name="Wilson R.K."/>
        </authorList>
    </citation>
    <scope>NUCLEOTIDE SEQUENCE [LARGE SCALE GENOMIC DNA]</scope>
    <source>
        <strain evidence="2">PB2801</strain>
    </source>
</reference>
<organism evidence="2">
    <name type="scientific">Caenorhabditis brenneri</name>
    <name type="common">Nematode worm</name>
    <dbReference type="NCBI Taxonomy" id="135651"/>
    <lineage>
        <taxon>Eukaryota</taxon>
        <taxon>Metazoa</taxon>
        <taxon>Ecdysozoa</taxon>
        <taxon>Nematoda</taxon>
        <taxon>Chromadorea</taxon>
        <taxon>Rhabditida</taxon>
        <taxon>Rhabditina</taxon>
        <taxon>Rhabditomorpha</taxon>
        <taxon>Rhabditoidea</taxon>
        <taxon>Rhabditidae</taxon>
        <taxon>Peloderinae</taxon>
        <taxon>Caenorhabditis</taxon>
    </lineage>
</organism>
<evidence type="ECO:0000313" key="2">
    <source>
        <dbReference type="Proteomes" id="UP000008068"/>
    </source>
</evidence>
<keyword evidence="2" id="KW-1185">Reference proteome</keyword>
<accession>G0MBP7</accession>
<dbReference type="InParanoid" id="G0MBP7"/>
<dbReference type="EMBL" id="GL379789">
    <property type="protein sequence ID" value="EGT45616.1"/>
    <property type="molecule type" value="Genomic_DNA"/>
</dbReference>
<name>G0MBP7_CAEBE</name>
<proteinExistence type="predicted"/>
<dbReference type="STRING" id="135651.G0MBP7"/>
<dbReference type="eggNOG" id="KOG0618">
    <property type="taxonomic scope" value="Eukaryota"/>
</dbReference>
<sequence length="86" mass="9806">MSDENDGETDSQALEDILSYTDSPAFRHIFSFFLGRPRIRAKSTLNSDILSEEVTIRKGKLIHTWQNARAVFYNSNIRLQTTLTGV</sequence>
<protein>
    <submittedName>
        <fullName evidence="1">Uncharacterized protein</fullName>
    </submittedName>
</protein>
<dbReference type="Proteomes" id="UP000008068">
    <property type="component" value="Unassembled WGS sequence"/>
</dbReference>
<gene>
    <name evidence="1" type="ORF">CAEBREN_29366</name>
</gene>
<evidence type="ECO:0000313" key="1">
    <source>
        <dbReference type="EMBL" id="EGT45616.1"/>
    </source>
</evidence>
<dbReference type="AlphaFoldDB" id="G0MBP7"/>